<reference evidence="3 5" key="1">
    <citation type="journal article" date="2016" name="PLoS ONE">
        <title>Sequence Assembly of Yarrowia lipolytica Strain W29/CLIB89 Shows Transposable Element Diversity.</title>
        <authorList>
            <person name="Magnan C."/>
            <person name="Yu J."/>
            <person name="Chang I."/>
            <person name="Jahn E."/>
            <person name="Kanomata Y."/>
            <person name="Wu J."/>
            <person name="Zeller M."/>
            <person name="Oakes M."/>
            <person name="Baldi P."/>
            <person name="Sandmeyer S."/>
        </authorList>
    </citation>
    <scope>NUCLEOTIDE SEQUENCE [LARGE SCALE GENOMIC DNA]</scope>
    <source>
        <strain evidence="3">CLIB89</strain>
        <strain evidence="5">CLIB89(W29)</strain>
    </source>
</reference>
<protein>
    <submittedName>
        <fullName evidence="3">Uncharacterized protein</fullName>
    </submittedName>
</protein>
<dbReference type="Proteomes" id="UP000256601">
    <property type="component" value="Unassembled WGS sequence"/>
</dbReference>
<dbReference type="EMBL" id="CP017554">
    <property type="protein sequence ID" value="AOW01773.1"/>
    <property type="molecule type" value="Genomic_DNA"/>
</dbReference>
<feature type="coiled-coil region" evidence="1">
    <location>
        <begin position="331"/>
        <end position="369"/>
    </location>
</feature>
<dbReference type="EMBL" id="KZ858953">
    <property type="protein sequence ID" value="RDW28395.1"/>
    <property type="molecule type" value="Genomic_DNA"/>
</dbReference>
<dbReference type="KEGG" id="yli:2906792"/>
<keyword evidence="1" id="KW-0175">Coiled coil</keyword>
<dbReference type="AlphaFoldDB" id="A0A1H6PUV4"/>
<evidence type="ECO:0000313" key="6">
    <source>
        <dbReference type="Proteomes" id="UP000256601"/>
    </source>
</evidence>
<evidence type="ECO:0000256" key="1">
    <source>
        <dbReference type="SAM" id="Coils"/>
    </source>
</evidence>
<sequence>MPPKLPKSKQLAPLKKKSLWTALAAAEQIIPTTQRFGQHATEHREYRVPGSPARISVEAIVKPKNTYRSAGQLSSSQILEQFFRSREDKKKYKRPLPLMFDVANLVGPAARKNTSKKLNSPQTRDFSTQTIVWAQKPLPSIFSKPMVSRNSNNNNNNTNTNTKKRPPTDNNKKGKPPVSNSSQFGFNALGNGTQKQASRPKKQFQQKFEPRSRERQPAPPPVKDKREVLSEFLKNHTPALTSYTIQAVLEVHDQLKELVETGVNEHTKVIYVSESGEITGDAIDFLTLIKDPRLDLANKSIKLVKPSPAMVKTQSLPSYITPKYQLDNLTKEEKAALKAEYKAQRKQAKAEEKRKKKAIENNRNLLEIHSTWSINLRDLRQQKFRKLAETLKEGRPAVVSFASKDVRNAMETKRPIDPEMLTDIDRERRQLLVEEVRVLAEECKVHLNVSGQLDLLMTMTLKP</sequence>
<dbReference type="GeneID" id="2906792"/>
<feature type="region of interest" description="Disordered" evidence="2">
    <location>
        <begin position="142"/>
        <end position="225"/>
    </location>
</feature>
<feature type="compositionally biased region" description="Polar residues" evidence="2">
    <location>
        <begin position="116"/>
        <end position="131"/>
    </location>
</feature>
<evidence type="ECO:0000313" key="5">
    <source>
        <dbReference type="Proteomes" id="UP000182444"/>
    </source>
</evidence>
<feature type="compositionally biased region" description="Low complexity" evidence="2">
    <location>
        <begin position="148"/>
        <end position="161"/>
    </location>
</feature>
<dbReference type="Proteomes" id="UP000182444">
    <property type="component" value="Chromosome 1B"/>
</dbReference>
<feature type="compositionally biased region" description="Basic and acidic residues" evidence="2">
    <location>
        <begin position="208"/>
        <end position="225"/>
    </location>
</feature>
<organism evidence="3 5">
    <name type="scientific">Yarrowia lipolytica</name>
    <name type="common">Candida lipolytica</name>
    <dbReference type="NCBI Taxonomy" id="4952"/>
    <lineage>
        <taxon>Eukaryota</taxon>
        <taxon>Fungi</taxon>
        <taxon>Dikarya</taxon>
        <taxon>Ascomycota</taxon>
        <taxon>Saccharomycotina</taxon>
        <taxon>Dipodascomycetes</taxon>
        <taxon>Dipodascales</taxon>
        <taxon>Dipodascales incertae sedis</taxon>
        <taxon>Yarrowia</taxon>
    </lineage>
</organism>
<dbReference type="OrthoDB" id="4092860at2759"/>
<evidence type="ECO:0000256" key="2">
    <source>
        <dbReference type="SAM" id="MobiDB-lite"/>
    </source>
</evidence>
<proteinExistence type="predicted"/>
<dbReference type="VEuPathDB" id="FungiDB:YALI1_B20992g"/>
<reference evidence="4 6" key="2">
    <citation type="submission" date="2018-07" db="EMBL/GenBank/DDBJ databases">
        <title>Draft Genome Assemblies for Five Robust Yarrowia lipolytica Strains Exhibiting High Lipid Production and Pentose Sugar Utilization and Sugar Alcohol Secretion from Undetoxified Lignocellulosic Biomass Hydrolysates.</title>
        <authorList>
            <consortium name="DOE Joint Genome Institute"/>
            <person name="Walker C."/>
            <person name="Ryu S."/>
            <person name="Na H."/>
            <person name="Zane M."/>
            <person name="LaButti K."/>
            <person name="Lipzen A."/>
            <person name="Haridas S."/>
            <person name="Barry K."/>
            <person name="Grigoriev I.V."/>
            <person name="Quarterman J."/>
            <person name="Slininger P."/>
            <person name="Dien B."/>
            <person name="Trinh C.T."/>
        </authorList>
    </citation>
    <scope>NUCLEOTIDE SEQUENCE [LARGE SCALE GENOMIC DNA]</scope>
    <source>
        <strain evidence="4 6">YB392</strain>
    </source>
</reference>
<accession>A0A1H6PUV4</accession>
<gene>
    <name evidence="4" type="ORF">B0I71DRAFT_127500</name>
    <name evidence="3" type="ORF">YALI1_B20992g</name>
</gene>
<dbReference type="VEuPathDB" id="FungiDB:YALI0_B16016g"/>
<dbReference type="RefSeq" id="XP_500955.1">
    <property type="nucleotide sequence ID" value="XM_500955.1"/>
</dbReference>
<name>A0A1H6PUV4_YARLL</name>
<evidence type="ECO:0000313" key="4">
    <source>
        <dbReference type="EMBL" id="RDW28395.1"/>
    </source>
</evidence>
<feature type="region of interest" description="Disordered" evidence="2">
    <location>
        <begin position="112"/>
        <end position="131"/>
    </location>
</feature>
<evidence type="ECO:0000313" key="3">
    <source>
        <dbReference type="EMBL" id="AOW01773.1"/>
    </source>
</evidence>
<feature type="compositionally biased region" description="Polar residues" evidence="2">
    <location>
        <begin position="178"/>
        <end position="197"/>
    </location>
</feature>